<evidence type="ECO:0000313" key="2">
    <source>
        <dbReference type="EMBL" id="OVE85099.1"/>
    </source>
</evidence>
<comment type="caution">
    <text evidence="2">The sequence shown here is derived from an EMBL/GenBank/DDBJ whole genome shotgun (WGS) entry which is preliminary data.</text>
</comment>
<reference evidence="2 3" key="1">
    <citation type="submission" date="2017-02" db="EMBL/GenBank/DDBJ databases">
        <title>Natronthermophilus aegyptiacus gen. nov.,sp. nov., an aerobic, extremely halophilic alkalithermophilic archaeon isolated from the athalassohaline Wadi An Natrun, Egypt.</title>
        <authorList>
            <person name="Zhao B."/>
        </authorList>
    </citation>
    <scope>NUCLEOTIDE SEQUENCE [LARGE SCALE GENOMIC DNA]</scope>
    <source>
        <strain evidence="2 3">CGMCC 1.3597</strain>
    </source>
</reference>
<gene>
    <name evidence="2" type="ORF">B2G88_12190</name>
</gene>
<keyword evidence="1" id="KW-0472">Membrane</keyword>
<dbReference type="Proteomes" id="UP000196084">
    <property type="component" value="Unassembled WGS sequence"/>
</dbReference>
<evidence type="ECO:0000313" key="3">
    <source>
        <dbReference type="Proteomes" id="UP000196084"/>
    </source>
</evidence>
<keyword evidence="3" id="KW-1185">Reference proteome</keyword>
<dbReference type="EMBL" id="MWPH01000002">
    <property type="protein sequence ID" value="OVE85099.1"/>
    <property type="molecule type" value="Genomic_DNA"/>
</dbReference>
<sequence>MGISLALLALFANVAVADETPPPPIDSDDDSEVEDVDEGAEYTHAMTDDVRIVDYYETEEGALEVVIDADDEVSGTYTDDGVTDSGPLPPVQSLYLEEGRNTVTIDVREHPVATITVDGERYQASDYDGADIQTETEEDRSLAGIMMTGIVIFTVAGAGALAIRKIRKNSVTRMK</sequence>
<organism evidence="2 3">
    <name type="scientific">Natronolimnobius baerhuensis</name>
    <dbReference type="NCBI Taxonomy" id="253108"/>
    <lineage>
        <taxon>Archaea</taxon>
        <taxon>Methanobacteriati</taxon>
        <taxon>Methanobacteriota</taxon>
        <taxon>Stenosarchaea group</taxon>
        <taxon>Halobacteria</taxon>
        <taxon>Halobacteriales</taxon>
        <taxon>Natrialbaceae</taxon>
        <taxon>Natronolimnobius</taxon>
    </lineage>
</organism>
<proteinExistence type="predicted"/>
<protein>
    <submittedName>
        <fullName evidence="2">Uncharacterized protein</fullName>
    </submittedName>
</protein>
<dbReference type="InterPro" id="IPR058376">
    <property type="entry name" value="DUF8063"/>
</dbReference>
<dbReference type="AlphaFoldDB" id="A0A202EA54"/>
<evidence type="ECO:0000256" key="1">
    <source>
        <dbReference type="SAM" id="Phobius"/>
    </source>
</evidence>
<keyword evidence="1" id="KW-1133">Transmembrane helix</keyword>
<accession>A0A202EA54</accession>
<feature type="transmembrane region" description="Helical" evidence="1">
    <location>
        <begin position="142"/>
        <end position="163"/>
    </location>
</feature>
<dbReference type="Pfam" id="PF26259">
    <property type="entry name" value="DUF8063"/>
    <property type="match status" value="1"/>
</dbReference>
<name>A0A202EA54_9EURY</name>
<keyword evidence="1" id="KW-0812">Transmembrane</keyword>